<dbReference type="Proteomes" id="UP001218188">
    <property type="component" value="Unassembled WGS sequence"/>
</dbReference>
<evidence type="ECO:0000313" key="2">
    <source>
        <dbReference type="EMBL" id="KAJ7044993.1"/>
    </source>
</evidence>
<keyword evidence="3" id="KW-1185">Reference proteome</keyword>
<dbReference type="AlphaFoldDB" id="A0AAD6XAA4"/>
<proteinExistence type="predicted"/>
<comment type="caution">
    <text evidence="2">The sequence shown here is derived from an EMBL/GenBank/DDBJ whole genome shotgun (WGS) entry which is preliminary data.</text>
</comment>
<gene>
    <name evidence="2" type="ORF">C8F04DRAFT_520934</name>
</gene>
<feature type="compositionally biased region" description="Basic residues" evidence="1">
    <location>
        <begin position="126"/>
        <end position="138"/>
    </location>
</feature>
<feature type="region of interest" description="Disordered" evidence="1">
    <location>
        <begin position="115"/>
        <end position="182"/>
    </location>
</feature>
<dbReference type="EMBL" id="JARJCM010000005">
    <property type="protein sequence ID" value="KAJ7044993.1"/>
    <property type="molecule type" value="Genomic_DNA"/>
</dbReference>
<evidence type="ECO:0000313" key="3">
    <source>
        <dbReference type="Proteomes" id="UP001218188"/>
    </source>
</evidence>
<accession>A0AAD6XAA4</accession>
<name>A0AAD6XAA4_9AGAR</name>
<sequence length="203" mass="23463">MVGFSRFFARQLHLCQIHPIDSFFAASHRRSRRLLFHDLYKPAHRLSYAGPPAGVRDLSLGEGTWNIYHTRHLQGPPRTRSAPPVFRLCRPRQHACICICRHTRAYTLQSWYQRTTPSSSSSSRLTIHRGVNHQRRAAPRKDGKPQTHRKPRSGPQMLHTPSRRLHQDLPRRPDKREQPALVLRLPLLPLSSPAWPAHTDADD</sequence>
<reference evidence="2" key="1">
    <citation type="submission" date="2023-03" db="EMBL/GenBank/DDBJ databases">
        <title>Massive genome expansion in bonnet fungi (Mycena s.s.) driven by repeated elements and novel gene families across ecological guilds.</title>
        <authorList>
            <consortium name="Lawrence Berkeley National Laboratory"/>
            <person name="Harder C.B."/>
            <person name="Miyauchi S."/>
            <person name="Viragh M."/>
            <person name="Kuo A."/>
            <person name="Thoen E."/>
            <person name="Andreopoulos B."/>
            <person name="Lu D."/>
            <person name="Skrede I."/>
            <person name="Drula E."/>
            <person name="Henrissat B."/>
            <person name="Morin E."/>
            <person name="Kohler A."/>
            <person name="Barry K."/>
            <person name="LaButti K."/>
            <person name="Morin E."/>
            <person name="Salamov A."/>
            <person name="Lipzen A."/>
            <person name="Mereny Z."/>
            <person name="Hegedus B."/>
            <person name="Baldrian P."/>
            <person name="Stursova M."/>
            <person name="Weitz H."/>
            <person name="Taylor A."/>
            <person name="Grigoriev I.V."/>
            <person name="Nagy L.G."/>
            <person name="Martin F."/>
            <person name="Kauserud H."/>
        </authorList>
    </citation>
    <scope>NUCLEOTIDE SEQUENCE</scope>
    <source>
        <strain evidence="2">CBHHK200</strain>
    </source>
</reference>
<feature type="compositionally biased region" description="Basic and acidic residues" evidence="1">
    <location>
        <begin position="165"/>
        <end position="178"/>
    </location>
</feature>
<evidence type="ECO:0000256" key="1">
    <source>
        <dbReference type="SAM" id="MobiDB-lite"/>
    </source>
</evidence>
<protein>
    <submittedName>
        <fullName evidence="2">Uncharacterized protein</fullName>
    </submittedName>
</protein>
<organism evidence="2 3">
    <name type="scientific">Mycena alexandri</name>
    <dbReference type="NCBI Taxonomy" id="1745969"/>
    <lineage>
        <taxon>Eukaryota</taxon>
        <taxon>Fungi</taxon>
        <taxon>Dikarya</taxon>
        <taxon>Basidiomycota</taxon>
        <taxon>Agaricomycotina</taxon>
        <taxon>Agaricomycetes</taxon>
        <taxon>Agaricomycetidae</taxon>
        <taxon>Agaricales</taxon>
        <taxon>Marasmiineae</taxon>
        <taxon>Mycenaceae</taxon>
        <taxon>Mycena</taxon>
    </lineage>
</organism>